<keyword evidence="2" id="KW-0808">Transferase</keyword>
<dbReference type="InterPro" id="IPR036100">
    <property type="entry name" value="QueA_sf"/>
</dbReference>
<dbReference type="InterPro" id="IPR042119">
    <property type="entry name" value="QueA_dom2"/>
</dbReference>
<evidence type="ECO:0000256" key="5">
    <source>
        <dbReference type="SAM" id="MobiDB-lite"/>
    </source>
</evidence>
<proteinExistence type="predicted"/>
<gene>
    <name evidence="6" type="ORF">ACFPEL_00240</name>
</gene>
<evidence type="ECO:0000313" key="6">
    <source>
        <dbReference type="EMBL" id="MFC4830821.1"/>
    </source>
</evidence>
<name>A0ABV9R9H2_9PSEU</name>
<evidence type="ECO:0000256" key="1">
    <source>
        <dbReference type="ARBA" id="ARBA00022490"/>
    </source>
</evidence>
<dbReference type="EMBL" id="JBHSIM010000001">
    <property type="protein sequence ID" value="MFC4830821.1"/>
    <property type="molecule type" value="Genomic_DNA"/>
</dbReference>
<dbReference type="RefSeq" id="WP_274188887.1">
    <property type="nucleotide sequence ID" value="NZ_BAABHN010000001.1"/>
</dbReference>
<evidence type="ECO:0000256" key="3">
    <source>
        <dbReference type="ARBA" id="ARBA00022691"/>
    </source>
</evidence>
<organism evidence="6 7">
    <name type="scientific">Actinomycetospora chibensis</name>
    <dbReference type="NCBI Taxonomy" id="663606"/>
    <lineage>
        <taxon>Bacteria</taxon>
        <taxon>Bacillati</taxon>
        <taxon>Actinomycetota</taxon>
        <taxon>Actinomycetes</taxon>
        <taxon>Pseudonocardiales</taxon>
        <taxon>Pseudonocardiaceae</taxon>
        <taxon>Actinomycetospora</taxon>
    </lineage>
</organism>
<dbReference type="Gene3D" id="3.40.1780.10">
    <property type="entry name" value="QueA-like"/>
    <property type="match status" value="1"/>
</dbReference>
<keyword evidence="3" id="KW-0949">S-adenosyl-L-methionine</keyword>
<dbReference type="Gene3D" id="2.40.10.240">
    <property type="entry name" value="QueA-like"/>
    <property type="match status" value="1"/>
</dbReference>
<sequence>MTVLPVTSFRLPPGAEAHEPPEHRGLARDGVRLLVARPGVVEHRRFHELADVLDPGDLLVVNTSATLPAALDARHRDGRAMVLHVATDLDDGDWVVEPRRPDGPERDVAAGDRLTLPGVVLTLVAPYPDEHAPRRLWRARPWPAVGRAGYLARYGHPIAYGHLAGRFPLADHQTVYATEPGSAEMPSAGRPLSERLLVRLMARGVTAAPLVLHAGVSSQEKHEPPAAERFRVPASTARLVNSARAAGARVVAVGTTVARALETVATPDGTVSSGHGWTDLVLGPHRPAWTVDGLISGLHEPEASHLALLEAVAGPALVGRAYEAAVAERYLWHEFGDSTLLLPEGVAS</sequence>
<evidence type="ECO:0000256" key="2">
    <source>
        <dbReference type="ARBA" id="ARBA00022679"/>
    </source>
</evidence>
<accession>A0ABV9R9H2</accession>
<comment type="caution">
    <text evidence="6">The sequence shown here is derived from an EMBL/GenBank/DDBJ whole genome shotgun (WGS) entry which is preliminary data.</text>
</comment>
<dbReference type="InterPro" id="IPR042118">
    <property type="entry name" value="QueA_dom1"/>
</dbReference>
<evidence type="ECO:0000313" key="7">
    <source>
        <dbReference type="Proteomes" id="UP001595909"/>
    </source>
</evidence>
<protein>
    <submittedName>
        <fullName evidence="6">S-adenosylmethionine:tRNA ribosyltransferase-isomerase</fullName>
    </submittedName>
</protein>
<dbReference type="SUPFAM" id="SSF111337">
    <property type="entry name" value="QueA-like"/>
    <property type="match status" value="1"/>
</dbReference>
<feature type="region of interest" description="Disordered" evidence="5">
    <location>
        <begin position="1"/>
        <end position="23"/>
    </location>
</feature>
<keyword evidence="4" id="KW-0671">Queuosine biosynthesis</keyword>
<keyword evidence="1" id="KW-0963">Cytoplasm</keyword>
<dbReference type="PANTHER" id="PTHR30307">
    <property type="entry name" value="S-ADENOSYLMETHIONINE:TRNA RIBOSYLTRANSFERASE-ISOMERASE"/>
    <property type="match status" value="1"/>
</dbReference>
<dbReference type="PANTHER" id="PTHR30307:SF0">
    <property type="entry name" value="S-ADENOSYLMETHIONINE:TRNA RIBOSYLTRANSFERASE-ISOMERASE"/>
    <property type="match status" value="1"/>
</dbReference>
<evidence type="ECO:0000256" key="4">
    <source>
        <dbReference type="ARBA" id="ARBA00022785"/>
    </source>
</evidence>
<keyword evidence="7" id="KW-1185">Reference proteome</keyword>
<dbReference type="InterPro" id="IPR003699">
    <property type="entry name" value="QueA"/>
</dbReference>
<reference evidence="7" key="1">
    <citation type="journal article" date="2019" name="Int. J. Syst. Evol. Microbiol.">
        <title>The Global Catalogue of Microorganisms (GCM) 10K type strain sequencing project: providing services to taxonomists for standard genome sequencing and annotation.</title>
        <authorList>
            <consortium name="The Broad Institute Genomics Platform"/>
            <consortium name="The Broad Institute Genome Sequencing Center for Infectious Disease"/>
            <person name="Wu L."/>
            <person name="Ma J."/>
        </authorList>
    </citation>
    <scope>NUCLEOTIDE SEQUENCE [LARGE SCALE GENOMIC DNA]</scope>
    <source>
        <strain evidence="7">CCUG 50347</strain>
    </source>
</reference>
<dbReference type="Pfam" id="PF02547">
    <property type="entry name" value="Queuosine_synth"/>
    <property type="match status" value="1"/>
</dbReference>
<dbReference type="Proteomes" id="UP001595909">
    <property type="component" value="Unassembled WGS sequence"/>
</dbReference>